<organism evidence="1 2">
    <name type="scientific">Mammaliicoccus stepanovicii</name>
    <dbReference type="NCBI Taxonomy" id="643214"/>
    <lineage>
        <taxon>Bacteria</taxon>
        <taxon>Bacillati</taxon>
        <taxon>Bacillota</taxon>
        <taxon>Bacilli</taxon>
        <taxon>Bacillales</taxon>
        <taxon>Staphylococcaceae</taxon>
        <taxon>Mammaliicoccus</taxon>
    </lineage>
</organism>
<evidence type="ECO:0000313" key="2">
    <source>
        <dbReference type="Proteomes" id="UP000242084"/>
    </source>
</evidence>
<dbReference type="Proteomes" id="UP000242084">
    <property type="component" value="Chromosome 1"/>
</dbReference>
<reference evidence="1 2" key="1">
    <citation type="submission" date="2017-06" db="EMBL/GenBank/DDBJ databases">
        <authorList>
            <consortium name="Pathogen Informatics"/>
        </authorList>
    </citation>
    <scope>NUCLEOTIDE SEQUENCE [LARGE SCALE GENOMIC DNA]</scope>
    <source>
        <strain evidence="1 2">NCTC13839</strain>
    </source>
</reference>
<evidence type="ECO:0000313" key="1">
    <source>
        <dbReference type="EMBL" id="SNV69518.1"/>
    </source>
</evidence>
<sequence length="197" mass="24289">MESNEQYLSLEELKKIMSNYPLQYIVCGDCAVDLFLNEYSHMKEMISVTISREEMDMFNTYLTKKQFQFVIKTPLNNFEFVSEKELADYSKYYIYDGNKQKRIIKVYIYETKDNKWQFSHDYNIEIEDYKIYFHSLEYDVKYLRPEIQMMYKLYHELRDDDIYKYQKLIQHLSYYQFFMLRKVIGEQKLNKIILAES</sequence>
<dbReference type="KEGG" id="sste:SAMEA4384403_1464"/>
<proteinExistence type="predicted"/>
<dbReference type="Gene3D" id="3.30.460.40">
    <property type="match status" value="1"/>
</dbReference>
<keyword evidence="2" id="KW-1185">Reference proteome</keyword>
<protein>
    <submittedName>
        <fullName evidence="1">Uncharacterized protein</fullName>
    </submittedName>
</protein>
<dbReference type="EMBL" id="LT906462">
    <property type="protein sequence ID" value="SNV69518.1"/>
    <property type="molecule type" value="Genomic_DNA"/>
</dbReference>
<dbReference type="RefSeq" id="WP_095088177.1">
    <property type="nucleotide sequence ID" value="NZ_BMDM01000005.1"/>
</dbReference>
<gene>
    <name evidence="1" type="ORF">SAMEA4384403_01464</name>
</gene>
<name>A0A239ZFP4_9STAP</name>
<dbReference type="AlphaFoldDB" id="A0A239ZFP4"/>
<accession>A0A239ZFP4</accession>